<dbReference type="InterPro" id="IPR010451">
    <property type="entry name" value="Acetoacetate_decarboxylase"/>
</dbReference>
<gene>
    <name evidence="1" type="ORF">UFOPK3610_01765</name>
</gene>
<sequence length="258" mass="28731">MSDSMPPGFSMPLGASLYPPPPYEFRRADQAWIQYEVDTEAIKQMLPPGVEPDSDPAVCEAWVCWYSWSTLGPYHEAYIMVRVVVDGVRYWYQPVIFTDSEVPLAAGREVWGFAKKLAVMSWDWGGASRGGTRNEQLLFTVERPAGQRIMTFTMAPEAPYPPSERENLPVLSFRHLPPSEQGAPPAASELVRLDVAGALYKSADGTPEFWTGRGSVSFDARSTIDPWHVFTPTKILGAYWTTADFSLPLGTVVKDYLA</sequence>
<dbReference type="GO" id="GO:0016829">
    <property type="term" value="F:lyase activity"/>
    <property type="evidence" value="ECO:0007669"/>
    <property type="project" value="InterPro"/>
</dbReference>
<reference evidence="1" key="1">
    <citation type="submission" date="2020-05" db="EMBL/GenBank/DDBJ databases">
        <authorList>
            <person name="Chiriac C."/>
            <person name="Salcher M."/>
            <person name="Ghai R."/>
            <person name="Kavagutti S V."/>
        </authorList>
    </citation>
    <scope>NUCLEOTIDE SEQUENCE</scope>
</reference>
<evidence type="ECO:0000313" key="1">
    <source>
        <dbReference type="EMBL" id="CAB4927697.1"/>
    </source>
</evidence>
<dbReference type="EMBL" id="CAFBMR010000110">
    <property type="protein sequence ID" value="CAB4927697.1"/>
    <property type="molecule type" value="Genomic_DNA"/>
</dbReference>
<dbReference type="Pfam" id="PF06314">
    <property type="entry name" value="ADC"/>
    <property type="match status" value="1"/>
</dbReference>
<dbReference type="AlphaFoldDB" id="A0A6J7IBJ4"/>
<dbReference type="SUPFAM" id="SSF160104">
    <property type="entry name" value="Acetoacetate decarboxylase-like"/>
    <property type="match status" value="1"/>
</dbReference>
<protein>
    <submittedName>
        <fullName evidence="1">Unannotated protein</fullName>
    </submittedName>
</protein>
<organism evidence="1">
    <name type="scientific">freshwater metagenome</name>
    <dbReference type="NCBI Taxonomy" id="449393"/>
    <lineage>
        <taxon>unclassified sequences</taxon>
        <taxon>metagenomes</taxon>
        <taxon>ecological metagenomes</taxon>
    </lineage>
</organism>
<accession>A0A6J7IBJ4</accession>
<name>A0A6J7IBJ4_9ZZZZ</name>
<proteinExistence type="predicted"/>
<dbReference type="Gene3D" id="2.40.400.10">
    <property type="entry name" value="Acetoacetate decarboxylase-like"/>
    <property type="match status" value="1"/>
</dbReference>
<dbReference type="InterPro" id="IPR023375">
    <property type="entry name" value="ADC_dom_sf"/>
</dbReference>